<evidence type="ECO:0000313" key="9">
    <source>
        <dbReference type="EMBL" id="SNS29257.1"/>
    </source>
</evidence>
<sequence length="517" mass="58003">MKKHIYIIVTVLYVCLSCTPEKAQVLVPLSERSLIPYPNEIVTHEEGFLIDATTVIYAGTNLESQAVAQGFSNRFRVPSGFILATKNESKLATNSIHFVIDASASEISNDEGYILKTSKDRIIIRARTMVGLHMGVQTLYQLLPDEIENKTLTPDMIWAVPGVTIEDAPSYAYRGAMLDVARHFFSVEDVKRYIDLIASYKINKLHLHLTDDQGWRIEIKSWPKLTEIGSTSAVGGDQGGFYTQAQYRDIVAYAKLHQITIIPEIDMPGHTNAALASYPELNCDGKARDLYTGMKVGFSTLCVDSEITYTFLDDVIRELASLTDGDYIHLGGDESHVTPKEDYNLFLTKAQAIVKKYGKNVMGWEDIQSAGISDETIVQHWTNNDIATKGAKQGASVVLSPAPKTYLDMKYTKDTKIGLTWAGLTPIDSAYIWNPRTLLKDVPSSQIIGIESPLWTETVKDMDAIEYLVFPRLIGHAELGWSREDNLGWDSYLERLKMHINRLDIKEVDYYKSPLLE</sequence>
<evidence type="ECO:0000256" key="4">
    <source>
        <dbReference type="ARBA" id="ARBA00022801"/>
    </source>
</evidence>
<gene>
    <name evidence="9" type="ORF">SAMN06265376_11069</name>
</gene>
<evidence type="ECO:0000256" key="2">
    <source>
        <dbReference type="ARBA" id="ARBA00006285"/>
    </source>
</evidence>
<dbReference type="SUPFAM" id="SSF51445">
    <property type="entry name" value="(Trans)glycosidases"/>
    <property type="match status" value="1"/>
</dbReference>
<dbReference type="Gene3D" id="3.20.20.80">
    <property type="entry name" value="Glycosidases"/>
    <property type="match status" value="1"/>
</dbReference>
<feature type="domain" description="Glycoside hydrolase family 20 catalytic" evidence="7">
    <location>
        <begin position="171"/>
        <end position="483"/>
    </location>
</feature>
<dbReference type="GO" id="GO:0016020">
    <property type="term" value="C:membrane"/>
    <property type="evidence" value="ECO:0007669"/>
    <property type="project" value="TreeGrafter"/>
</dbReference>
<protein>
    <recommendedName>
        <fullName evidence="3">beta-N-acetylhexosaminidase</fullName>
        <ecNumber evidence="3">3.2.1.52</ecNumber>
    </recommendedName>
</protein>
<dbReference type="GO" id="GO:0005975">
    <property type="term" value="P:carbohydrate metabolic process"/>
    <property type="evidence" value="ECO:0007669"/>
    <property type="project" value="InterPro"/>
</dbReference>
<proteinExistence type="inferred from homology"/>
<evidence type="ECO:0000256" key="6">
    <source>
        <dbReference type="PIRSR" id="PIRSR625705-1"/>
    </source>
</evidence>
<evidence type="ECO:0000256" key="1">
    <source>
        <dbReference type="ARBA" id="ARBA00001231"/>
    </source>
</evidence>
<dbReference type="Proteomes" id="UP000198379">
    <property type="component" value="Unassembled WGS sequence"/>
</dbReference>
<comment type="similarity">
    <text evidence="2">Belongs to the glycosyl hydrolase 20 family.</text>
</comment>
<feature type="domain" description="Beta-hexosaminidase bacterial type N-terminal" evidence="8">
    <location>
        <begin position="33"/>
        <end position="168"/>
    </location>
</feature>
<comment type="catalytic activity">
    <reaction evidence="1">
        <text>Hydrolysis of terminal non-reducing N-acetyl-D-hexosamine residues in N-acetyl-beta-D-hexosaminides.</text>
        <dbReference type="EC" id="3.2.1.52"/>
    </reaction>
</comment>
<dbReference type="PANTHER" id="PTHR22600:SF57">
    <property type="entry name" value="BETA-N-ACETYLHEXOSAMINIDASE"/>
    <property type="match status" value="1"/>
</dbReference>
<dbReference type="Pfam" id="PF02838">
    <property type="entry name" value="Glyco_hydro_20b"/>
    <property type="match status" value="1"/>
</dbReference>
<evidence type="ECO:0000256" key="3">
    <source>
        <dbReference type="ARBA" id="ARBA00012663"/>
    </source>
</evidence>
<dbReference type="SUPFAM" id="SSF55545">
    <property type="entry name" value="beta-N-acetylhexosaminidase-like domain"/>
    <property type="match status" value="1"/>
</dbReference>
<evidence type="ECO:0000256" key="5">
    <source>
        <dbReference type="ARBA" id="ARBA00023295"/>
    </source>
</evidence>
<dbReference type="GO" id="GO:0004563">
    <property type="term" value="F:beta-N-acetylhexosaminidase activity"/>
    <property type="evidence" value="ECO:0007669"/>
    <property type="project" value="UniProtKB-EC"/>
</dbReference>
<feature type="active site" description="Proton donor" evidence="6">
    <location>
        <position position="334"/>
    </location>
</feature>
<reference evidence="9 10" key="1">
    <citation type="submission" date="2017-06" db="EMBL/GenBank/DDBJ databases">
        <authorList>
            <person name="Kim H.J."/>
            <person name="Triplett B.A."/>
        </authorList>
    </citation>
    <scope>NUCLEOTIDE SEQUENCE [LARGE SCALE GENOMIC DNA]</scope>
    <source>
        <strain evidence="9 10">DSM 25597</strain>
    </source>
</reference>
<dbReference type="AlphaFoldDB" id="A0A239DAH8"/>
<keyword evidence="4" id="KW-0378">Hydrolase</keyword>
<dbReference type="InterPro" id="IPR029018">
    <property type="entry name" value="Hex-like_dom2"/>
</dbReference>
<dbReference type="Pfam" id="PF00728">
    <property type="entry name" value="Glyco_hydro_20"/>
    <property type="match status" value="1"/>
</dbReference>
<name>A0A239DAH8_9FLAO</name>
<dbReference type="InterPro" id="IPR015882">
    <property type="entry name" value="HEX_bac_N"/>
</dbReference>
<keyword evidence="5" id="KW-0326">Glycosidase</keyword>
<dbReference type="Gene3D" id="3.30.379.10">
    <property type="entry name" value="Chitobiase/beta-hexosaminidase domain 2-like"/>
    <property type="match status" value="1"/>
</dbReference>
<accession>A0A239DAH8</accession>
<dbReference type="InterPro" id="IPR015883">
    <property type="entry name" value="Glyco_hydro_20_cat"/>
</dbReference>
<dbReference type="EC" id="3.2.1.52" evidence="3"/>
<dbReference type="RefSeq" id="WP_089373693.1">
    <property type="nucleotide sequence ID" value="NZ_BMEP01000010.1"/>
</dbReference>
<dbReference type="EMBL" id="FZNY01000010">
    <property type="protein sequence ID" value="SNS29257.1"/>
    <property type="molecule type" value="Genomic_DNA"/>
</dbReference>
<dbReference type="PIRSF" id="PIRSF001093">
    <property type="entry name" value="B-hxosamndse_ab_euk"/>
    <property type="match status" value="1"/>
</dbReference>
<dbReference type="InterPro" id="IPR025705">
    <property type="entry name" value="Beta_hexosaminidase_sua/sub"/>
</dbReference>
<evidence type="ECO:0000259" key="8">
    <source>
        <dbReference type="Pfam" id="PF02838"/>
    </source>
</evidence>
<dbReference type="OrthoDB" id="9763537at2"/>
<dbReference type="CDD" id="cd06568">
    <property type="entry name" value="GH20_SpHex_like"/>
    <property type="match status" value="1"/>
</dbReference>
<dbReference type="PANTHER" id="PTHR22600">
    <property type="entry name" value="BETA-HEXOSAMINIDASE"/>
    <property type="match status" value="1"/>
</dbReference>
<dbReference type="InterPro" id="IPR017853">
    <property type="entry name" value="GH"/>
</dbReference>
<dbReference type="PRINTS" id="PR00738">
    <property type="entry name" value="GLHYDRLASE20"/>
</dbReference>
<keyword evidence="10" id="KW-1185">Reference proteome</keyword>
<evidence type="ECO:0000259" key="7">
    <source>
        <dbReference type="Pfam" id="PF00728"/>
    </source>
</evidence>
<dbReference type="GO" id="GO:0030203">
    <property type="term" value="P:glycosaminoglycan metabolic process"/>
    <property type="evidence" value="ECO:0007669"/>
    <property type="project" value="TreeGrafter"/>
</dbReference>
<organism evidence="9 10">
    <name type="scientific">Dokdonia pacifica</name>
    <dbReference type="NCBI Taxonomy" id="1627892"/>
    <lineage>
        <taxon>Bacteria</taxon>
        <taxon>Pseudomonadati</taxon>
        <taxon>Bacteroidota</taxon>
        <taxon>Flavobacteriia</taxon>
        <taxon>Flavobacteriales</taxon>
        <taxon>Flavobacteriaceae</taxon>
        <taxon>Dokdonia</taxon>
    </lineage>
</organism>
<evidence type="ECO:0000313" key="10">
    <source>
        <dbReference type="Proteomes" id="UP000198379"/>
    </source>
</evidence>